<dbReference type="eggNOG" id="KOG3155">
    <property type="taxonomic scope" value="Eukaryota"/>
</dbReference>
<dbReference type="OMA" id="TPSKWWL"/>
<dbReference type="RefSeq" id="XP_002174252.1">
    <property type="nucleotide sequence ID" value="XM_002174216.2"/>
</dbReference>
<dbReference type="GO" id="GO:0034314">
    <property type="term" value="P:Arp2/3 complex-mediated actin nucleation"/>
    <property type="evidence" value="ECO:0000318"/>
    <property type="project" value="GO_Central"/>
</dbReference>
<organism evidence="7 9">
    <name type="scientific">Schizosaccharomyces japonicus (strain yFS275 / FY16936)</name>
    <name type="common">Fission yeast</name>
    <dbReference type="NCBI Taxonomy" id="402676"/>
    <lineage>
        <taxon>Eukaryota</taxon>
        <taxon>Fungi</taxon>
        <taxon>Dikarya</taxon>
        <taxon>Ascomycota</taxon>
        <taxon>Taphrinomycotina</taxon>
        <taxon>Schizosaccharomycetes</taxon>
        <taxon>Schizosaccharomycetales</taxon>
        <taxon>Schizosaccharomycetaceae</taxon>
        <taxon>Schizosaccharomyces</taxon>
    </lineage>
</organism>
<dbReference type="GO" id="GO:0044396">
    <property type="term" value="P:actin cortical patch organization"/>
    <property type="evidence" value="ECO:0007669"/>
    <property type="project" value="EnsemblFungi"/>
</dbReference>
<dbReference type="PIRSF" id="PIRSF016315">
    <property type="entry name" value="ARP2/3_P21-Arc"/>
    <property type="match status" value="1"/>
</dbReference>
<keyword evidence="5 6" id="KW-0206">Cytoskeleton</keyword>
<comment type="subunit">
    <text evidence="6">Component of the Arp2/3 complex.</text>
</comment>
<dbReference type="SUPFAM" id="SSF69060">
    <property type="entry name" value="Arp2/3 complex 21 kDa subunit ARPC3"/>
    <property type="match status" value="1"/>
</dbReference>
<dbReference type="EMBL" id="KE651167">
    <property type="protein sequence ID" value="EEB07959.1"/>
    <property type="molecule type" value="Genomic_DNA"/>
</dbReference>
<dbReference type="JaponicusDB" id="SJAG_03086">
    <property type="gene designation" value="arc3"/>
</dbReference>
<dbReference type="GO" id="GO:0030833">
    <property type="term" value="P:regulation of actin filament polymerization"/>
    <property type="evidence" value="ECO:0007669"/>
    <property type="project" value="InterPro"/>
</dbReference>
<dbReference type="Proteomes" id="UP000001744">
    <property type="component" value="Unassembled WGS sequence"/>
</dbReference>
<dbReference type="HOGENOM" id="CLU_094365_1_0_1"/>
<dbReference type="InterPro" id="IPR036753">
    <property type="entry name" value="ARPC3_sf"/>
</dbReference>
<evidence type="ECO:0000256" key="2">
    <source>
        <dbReference type="ARBA" id="ARBA00010856"/>
    </source>
</evidence>
<dbReference type="VEuPathDB" id="FungiDB:SJAG_03086"/>
<dbReference type="GO" id="GO:0007163">
    <property type="term" value="P:establishment or maintenance of cell polarity"/>
    <property type="evidence" value="ECO:0007669"/>
    <property type="project" value="EnsemblFungi"/>
</dbReference>
<evidence type="ECO:0000313" key="8">
    <source>
        <dbReference type="JaponicusDB" id="SJAG_03086"/>
    </source>
</evidence>
<proteinExistence type="inferred from homology"/>
<evidence type="ECO:0000256" key="1">
    <source>
        <dbReference type="ARBA" id="ARBA00004245"/>
    </source>
</evidence>
<keyword evidence="9" id="KW-1185">Reference proteome</keyword>
<dbReference type="GO" id="GO:0006897">
    <property type="term" value="P:endocytosis"/>
    <property type="evidence" value="ECO:0007669"/>
    <property type="project" value="EnsemblFungi"/>
</dbReference>
<evidence type="ECO:0000313" key="7">
    <source>
        <dbReference type="EMBL" id="EEB07959.1"/>
    </source>
</evidence>
<protein>
    <recommendedName>
        <fullName evidence="6">Actin-related protein 2/3 complex subunit 3</fullName>
    </recommendedName>
</protein>
<dbReference type="GO" id="GO:0005739">
    <property type="term" value="C:mitochondrion"/>
    <property type="evidence" value="ECO:0007669"/>
    <property type="project" value="EnsemblFungi"/>
</dbReference>
<dbReference type="STRING" id="402676.B6K3A2"/>
<evidence type="ECO:0000256" key="6">
    <source>
        <dbReference type="PIRNR" id="PIRNR016315"/>
    </source>
</evidence>
<dbReference type="InterPro" id="IPR007204">
    <property type="entry name" value="ARPC3"/>
</dbReference>
<dbReference type="GeneID" id="7049000"/>
<dbReference type="PANTHER" id="PTHR12391">
    <property type="entry name" value="ARP2/3 COMPLEX 21 KD SUBUNIT"/>
    <property type="match status" value="1"/>
</dbReference>
<name>B6K3A2_SCHJY</name>
<reference evidence="7 9" key="1">
    <citation type="journal article" date="2011" name="Science">
        <title>Comparative functional genomics of the fission yeasts.</title>
        <authorList>
            <person name="Rhind N."/>
            <person name="Chen Z."/>
            <person name="Yassour M."/>
            <person name="Thompson D.A."/>
            <person name="Haas B.J."/>
            <person name="Habib N."/>
            <person name="Wapinski I."/>
            <person name="Roy S."/>
            <person name="Lin M.F."/>
            <person name="Heiman D.I."/>
            <person name="Young S.K."/>
            <person name="Furuya K."/>
            <person name="Guo Y."/>
            <person name="Pidoux A."/>
            <person name="Chen H.M."/>
            <person name="Robbertse B."/>
            <person name="Goldberg J.M."/>
            <person name="Aoki K."/>
            <person name="Bayne E.H."/>
            <person name="Berlin A.M."/>
            <person name="Desjardins C.A."/>
            <person name="Dobbs E."/>
            <person name="Dukaj L."/>
            <person name="Fan L."/>
            <person name="FitzGerald M.G."/>
            <person name="French C."/>
            <person name="Gujja S."/>
            <person name="Hansen K."/>
            <person name="Keifenheim D."/>
            <person name="Levin J.Z."/>
            <person name="Mosher R.A."/>
            <person name="Mueller C.A."/>
            <person name="Pfiffner J."/>
            <person name="Priest M."/>
            <person name="Russ C."/>
            <person name="Smialowska A."/>
            <person name="Swoboda P."/>
            <person name="Sykes S.M."/>
            <person name="Vaughn M."/>
            <person name="Vengrova S."/>
            <person name="Yoder R."/>
            <person name="Zeng Q."/>
            <person name="Allshire R."/>
            <person name="Baulcombe D."/>
            <person name="Birren B.W."/>
            <person name="Brown W."/>
            <person name="Ekwall K."/>
            <person name="Kellis M."/>
            <person name="Leatherwood J."/>
            <person name="Levin H."/>
            <person name="Margalit H."/>
            <person name="Martienssen R."/>
            <person name="Nieduszynski C.A."/>
            <person name="Spatafora J.W."/>
            <person name="Friedman N."/>
            <person name="Dalgaard J.Z."/>
            <person name="Baumann P."/>
            <person name="Niki H."/>
            <person name="Regev A."/>
            <person name="Nusbaum C."/>
        </authorList>
    </citation>
    <scope>NUCLEOTIDE SEQUENCE [LARGE SCALE GENOMIC DNA]</scope>
    <source>
        <strain evidence="9">yFS275 / FY16936</strain>
    </source>
</reference>
<evidence type="ECO:0000256" key="4">
    <source>
        <dbReference type="ARBA" id="ARBA00023203"/>
    </source>
</evidence>
<keyword evidence="3 6" id="KW-0963">Cytoplasm</keyword>
<dbReference type="Pfam" id="PF04062">
    <property type="entry name" value="P21-Arc"/>
    <property type="match status" value="1"/>
</dbReference>
<gene>
    <name evidence="8" type="primary">arc3</name>
    <name evidence="7" type="ORF">SJAG_03086</name>
</gene>
<evidence type="ECO:0000313" key="9">
    <source>
        <dbReference type="Proteomes" id="UP000001744"/>
    </source>
</evidence>
<accession>B6K3A2</accession>
<dbReference type="OrthoDB" id="200404at2759"/>
<dbReference type="Gene3D" id="1.10.1760.10">
    <property type="entry name" value="Actin-related protein 2/3 complex subunit 3"/>
    <property type="match status" value="1"/>
</dbReference>
<keyword evidence="4 6" id="KW-0009">Actin-binding</keyword>
<evidence type="ECO:0000256" key="5">
    <source>
        <dbReference type="ARBA" id="ARBA00023212"/>
    </source>
</evidence>
<comment type="function">
    <text evidence="6">Functions as component of the Arp2/3 complex which is involved in regulation of actin polymerization and together with an activating nucleation-promoting factor (NPF) mediates the formation of branched actin networks.</text>
</comment>
<evidence type="ECO:0000256" key="3">
    <source>
        <dbReference type="ARBA" id="ARBA00022490"/>
    </source>
</evidence>
<dbReference type="GO" id="GO:0005885">
    <property type="term" value="C:Arp2/3 protein complex"/>
    <property type="evidence" value="ECO:0000318"/>
    <property type="project" value="GO_Central"/>
</dbReference>
<dbReference type="GO" id="GO:0051015">
    <property type="term" value="F:actin filament binding"/>
    <property type="evidence" value="ECO:0007669"/>
    <property type="project" value="EnsemblFungi"/>
</dbReference>
<comment type="similarity">
    <text evidence="2 6">Belongs to the ARPC3 family.</text>
</comment>
<comment type="subcellular location">
    <subcellularLocation>
        <location evidence="1 6">Cytoplasm</location>
        <location evidence="1 6">Cytoskeleton</location>
    </subcellularLocation>
</comment>
<sequence length="174" mass="19758">MPAYHSSFLGAENVRVTGNMAVLPLKTKFRGPAYPANDGEMDIVDECLTLFRANCFFRNFEIKGPADRTLIYGILYISAALSKLNGLSLRDAERQLNSFALENFSLPGSPGFPLTGLYAPPKDAQDSELMRGYLTQFRQELSQRLLARVYADDMQKPSKWWICFSKRRFMNKVL</sequence>
<dbReference type="GO" id="GO:0030479">
    <property type="term" value="C:actin cortical patch"/>
    <property type="evidence" value="ECO:0007669"/>
    <property type="project" value="EnsemblFungi"/>
</dbReference>
<dbReference type="GO" id="GO:0051654">
    <property type="term" value="P:establishment of mitochondrion localization"/>
    <property type="evidence" value="ECO:0007669"/>
    <property type="project" value="EnsemblFungi"/>
</dbReference>
<dbReference type="AlphaFoldDB" id="B6K3A2"/>